<evidence type="ECO:0000313" key="3">
    <source>
        <dbReference type="EMBL" id="MFC6153629.1"/>
    </source>
</evidence>
<keyword evidence="4" id="KW-1185">Reference proteome</keyword>
<gene>
    <name evidence="3" type="ORF">ACFPWU_08135</name>
</gene>
<dbReference type="EMBL" id="JBHSQI010000003">
    <property type="protein sequence ID" value="MFC6153629.1"/>
    <property type="molecule type" value="Genomic_DNA"/>
</dbReference>
<protein>
    <submittedName>
        <fullName evidence="3">LppM family (Lipo)protein</fullName>
    </submittedName>
</protein>
<evidence type="ECO:0000313" key="4">
    <source>
        <dbReference type="Proteomes" id="UP001596098"/>
    </source>
</evidence>
<comment type="caution">
    <text evidence="3">The sequence shown here is derived from an EMBL/GenBank/DDBJ whole genome shotgun (WGS) entry which is preliminary data.</text>
</comment>
<evidence type="ECO:0000256" key="1">
    <source>
        <dbReference type="SAM" id="SignalP"/>
    </source>
</evidence>
<dbReference type="RefSeq" id="WP_128221428.1">
    <property type="nucleotide sequence ID" value="NZ_CP034929.1"/>
</dbReference>
<organism evidence="3 4">
    <name type="scientific">Nocardioides yefusunii</name>
    <dbReference type="NCBI Taxonomy" id="2500546"/>
    <lineage>
        <taxon>Bacteria</taxon>
        <taxon>Bacillati</taxon>
        <taxon>Actinomycetota</taxon>
        <taxon>Actinomycetes</taxon>
        <taxon>Propionibacteriales</taxon>
        <taxon>Nocardioidaceae</taxon>
        <taxon>Nocardioides</taxon>
    </lineage>
</organism>
<evidence type="ECO:0000259" key="2">
    <source>
        <dbReference type="Pfam" id="PF21946"/>
    </source>
</evidence>
<feature type="signal peptide" evidence="1">
    <location>
        <begin position="1"/>
        <end position="19"/>
    </location>
</feature>
<reference evidence="4" key="1">
    <citation type="journal article" date="2019" name="Int. J. Syst. Evol. Microbiol.">
        <title>The Global Catalogue of Microorganisms (GCM) 10K type strain sequencing project: providing services to taxonomists for standard genome sequencing and annotation.</title>
        <authorList>
            <consortium name="The Broad Institute Genomics Platform"/>
            <consortium name="The Broad Institute Genome Sequencing Center for Infectious Disease"/>
            <person name="Wu L."/>
            <person name="Ma J."/>
        </authorList>
    </citation>
    <scope>NUCLEOTIDE SEQUENCE [LARGE SCALE GENOMIC DNA]</scope>
    <source>
        <strain evidence="4">DFY28</strain>
    </source>
</reference>
<name>A0ABW1QYB8_9ACTN</name>
<dbReference type="Proteomes" id="UP001596098">
    <property type="component" value="Unassembled WGS sequence"/>
</dbReference>
<feature type="chain" id="PRO_5045889429" evidence="1">
    <location>
        <begin position="20"/>
        <end position="215"/>
    </location>
</feature>
<dbReference type="PROSITE" id="PS51257">
    <property type="entry name" value="PROKAR_LIPOPROTEIN"/>
    <property type="match status" value="1"/>
</dbReference>
<dbReference type="InterPro" id="IPR053807">
    <property type="entry name" value="LppM"/>
</dbReference>
<accession>A0ABW1QYB8</accession>
<dbReference type="Pfam" id="PF21946">
    <property type="entry name" value="LppM"/>
    <property type="match status" value="1"/>
</dbReference>
<proteinExistence type="predicted"/>
<sequence length="215" mass="23410">MKKLSLTVAAMAVAATALTGCMKETSTLTVSKSKKVTGDVRYLIDNDFVDMMKAFDEEIPGAQDMSRKKYLTAMMELDADTPNDLPKGTGFKIVSGKNYSGWAFTFDKASFKAVNRFGKELGESPKKPLVKIALNKKKQVVLKYRLIGLDDAGELGAEGVSGDLPKSMQPRYKVQATFGGKIVSTNGKVKKKKTVTWSGVRPDSSKVLKVTAKLK</sequence>
<keyword evidence="1" id="KW-0732">Signal</keyword>
<feature type="domain" description="LppM" evidence="2">
    <location>
        <begin position="27"/>
        <end position="212"/>
    </location>
</feature>